<proteinExistence type="predicted"/>
<accession>C6SH58</accession>
<evidence type="ECO:0000313" key="2">
    <source>
        <dbReference type="EMBL" id="CBA04673.1"/>
    </source>
</evidence>
<reference evidence="2" key="1">
    <citation type="journal article" date="2008" name="Proc. Natl. Acad. Sci. U.S.A.">
        <title>Whole-genome comparison of disease and carriage strains provides insights into virulence evolution in Neisseria meningitidis.</title>
        <authorList>
            <person name="Schoen C."/>
            <person name="Blom J."/>
            <person name="Claus H."/>
            <person name="Schramm-Glueck A."/>
            <person name="Brandt P."/>
            <person name="Mueller T."/>
            <person name="Goesmann A."/>
            <person name="Joseph B."/>
            <person name="Konietzny S."/>
            <person name="Kurzai O."/>
            <person name="Schmitt C."/>
            <person name="Friedrich T."/>
            <person name="Linke B."/>
            <person name="Vogel U."/>
            <person name="Frosch M."/>
        </authorList>
    </citation>
    <scope>NUCLEOTIDE SEQUENCE</scope>
    <source>
        <strain evidence="2">Alpha275</strain>
    </source>
</reference>
<gene>
    <name evidence="2" type="ORF">NMW_0275</name>
</gene>
<feature type="region of interest" description="Disordered" evidence="1">
    <location>
        <begin position="1"/>
        <end position="34"/>
    </location>
</feature>
<dbReference type="AlphaFoldDB" id="C6SH58"/>
<protein>
    <submittedName>
        <fullName evidence="2">Uncharacterized protein</fullName>
    </submittedName>
</protein>
<sequence length="34" mass="4069">MRNHHLKNSFRISKMDSRLRGNDGNRPVAYQKIK</sequence>
<evidence type="ECO:0000256" key="1">
    <source>
        <dbReference type="SAM" id="MobiDB-lite"/>
    </source>
</evidence>
<organism evidence="2">
    <name type="scientific">Neisseria meningitidis alpha275</name>
    <dbReference type="NCBI Taxonomy" id="295996"/>
    <lineage>
        <taxon>Bacteria</taxon>
        <taxon>Pseudomonadati</taxon>
        <taxon>Pseudomonadota</taxon>
        <taxon>Betaproteobacteria</taxon>
        <taxon>Neisseriales</taxon>
        <taxon>Neisseriaceae</taxon>
        <taxon>Neisseria</taxon>
    </lineage>
</organism>
<feature type="compositionally biased region" description="Basic and acidic residues" evidence="1">
    <location>
        <begin position="13"/>
        <end position="23"/>
    </location>
</feature>
<dbReference type="EMBL" id="AM889138">
    <property type="protein sequence ID" value="CBA04673.1"/>
    <property type="molecule type" value="Genomic_DNA"/>
</dbReference>
<name>C6SH58_NEIME</name>